<organism evidence="1 2">
    <name type="scientific">Mobilicoccus pelagius NBRC 104925</name>
    <dbReference type="NCBI Taxonomy" id="1089455"/>
    <lineage>
        <taxon>Bacteria</taxon>
        <taxon>Bacillati</taxon>
        <taxon>Actinomycetota</taxon>
        <taxon>Actinomycetes</taxon>
        <taxon>Micrococcales</taxon>
        <taxon>Dermatophilaceae</taxon>
        <taxon>Mobilicoccus</taxon>
    </lineage>
</organism>
<sequence length="91" mass="9973">MPCLAATVSSVDPIKMEPMTTPSVRDAFVDGAIAYIDGVPAHHTPHRAPTPEGIAWCNGWHAAQHDRALGLRRRRSVLKHRRRLTASSAAR</sequence>
<evidence type="ECO:0000313" key="1">
    <source>
        <dbReference type="EMBL" id="GAB47210.1"/>
    </source>
</evidence>
<reference evidence="1 2" key="1">
    <citation type="submission" date="2012-02" db="EMBL/GenBank/DDBJ databases">
        <title>Whole genome shotgun sequence of Mobilicoccus pelagius NBRC 104925.</title>
        <authorList>
            <person name="Yoshida Y."/>
            <person name="Hosoyama A."/>
            <person name="Tsuchikane K."/>
            <person name="Katsumata H."/>
            <person name="Yamazaki S."/>
            <person name="Fujita N."/>
        </authorList>
    </citation>
    <scope>NUCLEOTIDE SEQUENCE [LARGE SCALE GENOMIC DNA]</scope>
    <source>
        <strain evidence="1 2">NBRC 104925</strain>
    </source>
</reference>
<gene>
    <name evidence="1" type="ORF">MOPEL_007_00270</name>
</gene>
<dbReference type="EMBL" id="BAFE01000007">
    <property type="protein sequence ID" value="GAB47210.1"/>
    <property type="molecule type" value="Genomic_DNA"/>
</dbReference>
<comment type="caution">
    <text evidence="1">The sequence shown here is derived from an EMBL/GenBank/DDBJ whole genome shotgun (WGS) entry which is preliminary data.</text>
</comment>
<proteinExistence type="predicted"/>
<name>H5UNA2_9MICO</name>
<dbReference type="STRING" id="1089455.MOPEL_007_00270"/>
<dbReference type="Proteomes" id="UP000004367">
    <property type="component" value="Unassembled WGS sequence"/>
</dbReference>
<dbReference type="AlphaFoldDB" id="H5UNA2"/>
<accession>H5UNA2</accession>
<protein>
    <submittedName>
        <fullName evidence="1">Uncharacterized protein</fullName>
    </submittedName>
</protein>
<keyword evidence="2" id="KW-1185">Reference proteome</keyword>
<evidence type="ECO:0000313" key="2">
    <source>
        <dbReference type="Proteomes" id="UP000004367"/>
    </source>
</evidence>